<name>A0A0C2ICR6_THEKT</name>
<sequence length="350" mass="42163">MFIPLVLFIIILYEISQHDQQLSKLSNQGTCYKILGTSHNRFVLFKFRDMFFHHFPFMVMNIKILYLDQVNESVLMSEEIVYYLKYYAAKCSTTMEIGNGNMAHTKAEFEIDLSVSPNVRYFTKYRFFMTEIHTDIVLQMSDFFKFADMFLKFKTNSTNVVFKPPRGFDWSIISNPKVKIKKIQCLAMMFYNRKIIFHYMKTIKIYRNYSDAVLMYIKVYNNSGEKMDQMLHEIELTGYRFPCYSIDNKFVIHPYIYLDPALTNIMIEFVITDIFYQHREKESLIVNHLSVILGQKTEIGFKYIKFLYYHFRRFQMRNLHTDMTNIRFLPLFKYSVRINKCHAINKVNYF</sequence>
<comment type="caution">
    <text evidence="2">The sequence shown here is derived from an EMBL/GenBank/DDBJ whole genome shotgun (WGS) entry which is preliminary data.</text>
</comment>
<protein>
    <submittedName>
        <fullName evidence="2">Uncharacterized protein</fullName>
    </submittedName>
</protein>
<dbReference type="AlphaFoldDB" id="A0A0C2ICR6"/>
<keyword evidence="3" id="KW-1185">Reference proteome</keyword>
<reference evidence="2 3" key="1">
    <citation type="journal article" date="2014" name="Genome Biol. Evol.">
        <title>The genome of the myxosporean Thelohanellus kitauei shows adaptations to nutrient acquisition within its fish host.</title>
        <authorList>
            <person name="Yang Y."/>
            <person name="Xiong J."/>
            <person name="Zhou Z."/>
            <person name="Huo F."/>
            <person name="Miao W."/>
            <person name="Ran C."/>
            <person name="Liu Y."/>
            <person name="Zhang J."/>
            <person name="Feng J."/>
            <person name="Wang M."/>
            <person name="Wang M."/>
            <person name="Wang L."/>
            <person name="Yao B."/>
        </authorList>
    </citation>
    <scope>NUCLEOTIDE SEQUENCE [LARGE SCALE GENOMIC DNA]</scope>
    <source>
        <strain evidence="2">Wuqing</strain>
    </source>
</reference>
<gene>
    <name evidence="2" type="ORF">RF11_01873</name>
</gene>
<evidence type="ECO:0000313" key="3">
    <source>
        <dbReference type="Proteomes" id="UP000031668"/>
    </source>
</evidence>
<dbReference type="EMBL" id="JWZT01004773">
    <property type="protein sequence ID" value="KII63123.1"/>
    <property type="molecule type" value="Genomic_DNA"/>
</dbReference>
<keyword evidence="1" id="KW-0732">Signal</keyword>
<organism evidence="2 3">
    <name type="scientific">Thelohanellus kitauei</name>
    <name type="common">Myxosporean</name>
    <dbReference type="NCBI Taxonomy" id="669202"/>
    <lineage>
        <taxon>Eukaryota</taxon>
        <taxon>Metazoa</taxon>
        <taxon>Cnidaria</taxon>
        <taxon>Myxozoa</taxon>
        <taxon>Myxosporea</taxon>
        <taxon>Bivalvulida</taxon>
        <taxon>Platysporina</taxon>
        <taxon>Myxobolidae</taxon>
        <taxon>Thelohanellus</taxon>
    </lineage>
</organism>
<feature type="chain" id="PRO_5002162369" evidence="1">
    <location>
        <begin position="18"/>
        <end position="350"/>
    </location>
</feature>
<dbReference type="Proteomes" id="UP000031668">
    <property type="component" value="Unassembled WGS sequence"/>
</dbReference>
<evidence type="ECO:0000313" key="2">
    <source>
        <dbReference type="EMBL" id="KII63123.1"/>
    </source>
</evidence>
<feature type="signal peptide" evidence="1">
    <location>
        <begin position="1"/>
        <end position="17"/>
    </location>
</feature>
<accession>A0A0C2ICR6</accession>
<evidence type="ECO:0000256" key="1">
    <source>
        <dbReference type="SAM" id="SignalP"/>
    </source>
</evidence>
<proteinExistence type="predicted"/>